<dbReference type="Gene3D" id="2.20.200.10">
    <property type="entry name" value="Outer membrane efflux proteins (OEP)"/>
    <property type="match status" value="1"/>
</dbReference>
<evidence type="ECO:0000313" key="4">
    <source>
        <dbReference type="Proteomes" id="UP000316921"/>
    </source>
</evidence>
<dbReference type="SUPFAM" id="SSF56954">
    <property type="entry name" value="Outer membrane efflux proteins (OEP)"/>
    <property type="match status" value="1"/>
</dbReference>
<dbReference type="KEGG" id="pbap:Pla133_16460"/>
<proteinExistence type="inferred from homology"/>
<dbReference type="AlphaFoldDB" id="A0A518BHV9"/>
<keyword evidence="2" id="KW-0732">Signal</keyword>
<dbReference type="PROSITE" id="PS51257">
    <property type="entry name" value="PROKAR_LIPOPROTEIN"/>
    <property type="match status" value="1"/>
</dbReference>
<comment type="similarity">
    <text evidence="1 2">Belongs to the outer membrane factor (OMF) (TC 1.B.17) family.</text>
</comment>
<keyword evidence="2" id="KW-1134">Transmembrane beta strand</keyword>
<dbReference type="Proteomes" id="UP000316921">
    <property type="component" value="Chromosome"/>
</dbReference>
<sequence precursor="true">MKQLATSLLGLLALGSCAAIDPPEARARVEAPPLPDVFVADESAPPAAEQAADAWWEELGTPELDALIVEALERSYDLRAALERVAQADAEAELAGVSRRPQVSAGLSADRSRRNYVGLPIPGSGGVLSSTATTFGLSLNLSWELDLWGRLSALERAAELQRDATTADFAGVRLSIAGQVAKAYVSAVEAKAQLRVADDAVEIRRRSLQLVQDRFEGGLAPRLELEQSRTQLANSEALVAGRRRAAEASIRRLEILMGRYPSGDLQVADSLPNPPERPPVGIPATIVSRRPDLFSAELRLRAADERFQAARADLYPRLALTASGGTSSNELGDLLDGDFRVWSLAGNLVQPIFEGGRIRAQIASSDALASEASAQFAGAVLRACAEVEIALDAEDDLALQVTHLASAVESSRASEALVDERYRSGLENLLQLLIERRTRLDAESAWLDTRRAWLENRIDLHLALGGGFDATAEVQE</sequence>
<accession>A0A518BHV9</accession>
<dbReference type="InterPro" id="IPR003423">
    <property type="entry name" value="OMP_efflux"/>
</dbReference>
<dbReference type="RefSeq" id="WP_145064394.1">
    <property type="nucleotide sequence ID" value="NZ_CP036287.1"/>
</dbReference>
<organism evidence="3 4">
    <name type="scientific">Engelhardtia mirabilis</name>
    <dbReference type="NCBI Taxonomy" id="2528011"/>
    <lineage>
        <taxon>Bacteria</taxon>
        <taxon>Pseudomonadati</taxon>
        <taxon>Planctomycetota</taxon>
        <taxon>Planctomycetia</taxon>
        <taxon>Planctomycetia incertae sedis</taxon>
        <taxon>Engelhardtia</taxon>
    </lineage>
</organism>
<keyword evidence="2" id="KW-0564">Palmitate</keyword>
<evidence type="ECO:0000313" key="3">
    <source>
        <dbReference type="EMBL" id="QDU66570.1"/>
    </source>
</evidence>
<feature type="signal peptide" evidence="2">
    <location>
        <begin position="1"/>
        <end position="18"/>
    </location>
</feature>
<reference evidence="3 4" key="1">
    <citation type="submission" date="2019-02" db="EMBL/GenBank/DDBJ databases">
        <title>Deep-cultivation of Planctomycetes and their phenomic and genomic characterization uncovers novel biology.</title>
        <authorList>
            <person name="Wiegand S."/>
            <person name="Jogler M."/>
            <person name="Boedeker C."/>
            <person name="Pinto D."/>
            <person name="Vollmers J."/>
            <person name="Rivas-Marin E."/>
            <person name="Kohn T."/>
            <person name="Peeters S.H."/>
            <person name="Heuer A."/>
            <person name="Rast P."/>
            <person name="Oberbeckmann S."/>
            <person name="Bunk B."/>
            <person name="Jeske O."/>
            <person name="Meyerdierks A."/>
            <person name="Storesund J.E."/>
            <person name="Kallscheuer N."/>
            <person name="Luecker S."/>
            <person name="Lage O.M."/>
            <person name="Pohl T."/>
            <person name="Merkel B.J."/>
            <person name="Hornburger P."/>
            <person name="Mueller R.-W."/>
            <person name="Bruemmer F."/>
            <person name="Labrenz M."/>
            <person name="Spormann A.M."/>
            <person name="Op den Camp H."/>
            <person name="Overmann J."/>
            <person name="Amann R."/>
            <person name="Jetten M.S.M."/>
            <person name="Mascher T."/>
            <person name="Medema M.H."/>
            <person name="Devos D.P."/>
            <person name="Kaster A.-K."/>
            <person name="Ovreas L."/>
            <person name="Rohde M."/>
            <person name="Galperin M.Y."/>
            <person name="Jogler C."/>
        </authorList>
    </citation>
    <scope>NUCLEOTIDE SEQUENCE [LARGE SCALE GENOMIC DNA]</scope>
    <source>
        <strain evidence="3 4">Pla133</strain>
    </source>
</reference>
<dbReference type="PANTHER" id="PTHR30203:SF29">
    <property type="entry name" value="PROTEIN CYAE"/>
    <property type="match status" value="1"/>
</dbReference>
<keyword evidence="2" id="KW-0472">Membrane</keyword>
<dbReference type="GO" id="GO:0005886">
    <property type="term" value="C:plasma membrane"/>
    <property type="evidence" value="ECO:0007669"/>
    <property type="project" value="UniProtKB-SubCell"/>
</dbReference>
<keyword evidence="2" id="KW-0449">Lipoprotein</keyword>
<evidence type="ECO:0000256" key="1">
    <source>
        <dbReference type="ARBA" id="ARBA00007613"/>
    </source>
</evidence>
<dbReference type="PANTHER" id="PTHR30203">
    <property type="entry name" value="OUTER MEMBRANE CATION EFFLUX PROTEIN"/>
    <property type="match status" value="1"/>
</dbReference>
<keyword evidence="4" id="KW-1185">Reference proteome</keyword>
<protein>
    <submittedName>
        <fullName evidence="3">Outer membrane protein OprM</fullName>
    </submittedName>
</protein>
<dbReference type="Pfam" id="PF02321">
    <property type="entry name" value="OEP"/>
    <property type="match status" value="2"/>
</dbReference>
<dbReference type="GO" id="GO:0015562">
    <property type="term" value="F:efflux transmembrane transporter activity"/>
    <property type="evidence" value="ECO:0007669"/>
    <property type="project" value="InterPro"/>
</dbReference>
<dbReference type="NCBIfam" id="TIGR01845">
    <property type="entry name" value="outer_NodT"/>
    <property type="match status" value="1"/>
</dbReference>
<dbReference type="InterPro" id="IPR010131">
    <property type="entry name" value="MdtP/NodT-like"/>
</dbReference>
<evidence type="ECO:0000256" key="2">
    <source>
        <dbReference type="RuleBase" id="RU362097"/>
    </source>
</evidence>
<comment type="subcellular location">
    <subcellularLocation>
        <location evidence="2">Cell membrane</location>
        <topology evidence="2">Lipid-anchor</topology>
    </subcellularLocation>
</comment>
<gene>
    <name evidence="3" type="primary">oprM</name>
    <name evidence="3" type="ORF">Pla133_16460</name>
</gene>
<dbReference type="Gene3D" id="1.20.1600.10">
    <property type="entry name" value="Outer membrane efflux proteins (OEP)"/>
    <property type="match status" value="1"/>
</dbReference>
<keyword evidence="2" id="KW-0812">Transmembrane</keyword>
<name>A0A518BHV9_9BACT</name>
<feature type="chain" id="PRO_5022251331" evidence="2">
    <location>
        <begin position="19"/>
        <end position="476"/>
    </location>
</feature>
<dbReference type="EMBL" id="CP036287">
    <property type="protein sequence ID" value="QDU66570.1"/>
    <property type="molecule type" value="Genomic_DNA"/>
</dbReference>